<dbReference type="EMBL" id="LGTO01000007">
    <property type="protein sequence ID" value="KNE19260.1"/>
    <property type="molecule type" value="Genomic_DNA"/>
</dbReference>
<gene>
    <name evidence="1" type="ORF">AFK71_12115</name>
</gene>
<evidence type="ECO:0000313" key="2">
    <source>
        <dbReference type="Proteomes" id="UP000036780"/>
    </source>
</evidence>
<dbReference type="RefSeq" id="WP_050351784.1">
    <property type="nucleotide sequence ID" value="NZ_BOSN01000006.1"/>
</dbReference>
<dbReference type="OrthoDB" id="9871801at2"/>
<dbReference type="Proteomes" id="UP000036780">
    <property type="component" value="Unassembled WGS sequence"/>
</dbReference>
<proteinExistence type="predicted"/>
<reference evidence="2" key="1">
    <citation type="submission" date="2015-07" db="EMBL/GenBank/DDBJ databases">
        <title>Fjat-10053 dsm26.</title>
        <authorList>
            <person name="Liu B."/>
            <person name="Wang J."/>
            <person name="Zhu Y."/>
            <person name="Liu G."/>
            <person name="Chen Q."/>
            <person name="Chen Z."/>
            <person name="Lan J."/>
            <person name="Che J."/>
            <person name="Ge C."/>
            <person name="Shi H."/>
            <person name="Pan Z."/>
            <person name="Liu X."/>
        </authorList>
    </citation>
    <scope>NUCLEOTIDE SEQUENCE [LARGE SCALE GENOMIC DNA]</scope>
    <source>
        <strain evidence="2">DSM 26</strain>
    </source>
</reference>
<protein>
    <submittedName>
        <fullName evidence="1">Uncharacterized protein</fullName>
    </submittedName>
</protein>
<sequence length="94" mass="11432">MNENVLGMMYISELENYVELEEKLLELDMSEKLEEIIREAIDYSNDNLREDGNVNFTITKRHSQKDISYNFVFELFLVEEQRDRYLYYETCIEL</sequence>
<organism evidence="1 2">
    <name type="scientific">Virgibacillus pantothenticus</name>
    <dbReference type="NCBI Taxonomy" id="1473"/>
    <lineage>
        <taxon>Bacteria</taxon>
        <taxon>Bacillati</taxon>
        <taxon>Bacillota</taxon>
        <taxon>Bacilli</taxon>
        <taxon>Bacillales</taxon>
        <taxon>Bacillaceae</taxon>
        <taxon>Virgibacillus</taxon>
    </lineage>
</organism>
<keyword evidence="2" id="KW-1185">Reference proteome</keyword>
<dbReference type="AlphaFoldDB" id="A0A0L0QKV6"/>
<comment type="caution">
    <text evidence="1">The sequence shown here is derived from an EMBL/GenBank/DDBJ whole genome shotgun (WGS) entry which is preliminary data.</text>
</comment>
<dbReference type="GeneID" id="66872339"/>
<name>A0A0L0QKV6_VIRPA</name>
<accession>A0A0L0QKV6</accession>
<evidence type="ECO:0000313" key="1">
    <source>
        <dbReference type="EMBL" id="KNE19260.1"/>
    </source>
</evidence>
<dbReference type="PATRIC" id="fig|1473.5.peg.986"/>